<proteinExistence type="predicted"/>
<dbReference type="Gene3D" id="1.10.620.20">
    <property type="entry name" value="Ribonucleotide Reductase, subunit A"/>
    <property type="match status" value="1"/>
</dbReference>
<organism evidence="1 2">
    <name type="scientific">Candidatus Endobugula sertula</name>
    <name type="common">Bugula neritina bacterial symbiont</name>
    <dbReference type="NCBI Taxonomy" id="62101"/>
    <lineage>
        <taxon>Bacteria</taxon>
        <taxon>Pseudomonadati</taxon>
        <taxon>Pseudomonadota</taxon>
        <taxon>Gammaproteobacteria</taxon>
        <taxon>Cellvibrionales</taxon>
        <taxon>Cellvibrionaceae</taxon>
        <taxon>Candidatus Endobugula</taxon>
    </lineage>
</organism>
<evidence type="ECO:0000313" key="1">
    <source>
        <dbReference type="EMBL" id="ODS23987.1"/>
    </source>
</evidence>
<protein>
    <recommendedName>
        <fullName evidence="3">Aminobenzoate oxygenase</fullName>
    </recommendedName>
</protein>
<dbReference type="STRING" id="62101.AB835_06160"/>
<dbReference type="Pfam" id="PF11583">
    <property type="entry name" value="AurF"/>
    <property type="match status" value="1"/>
</dbReference>
<gene>
    <name evidence="1" type="ORF">AB835_06160</name>
</gene>
<dbReference type="GO" id="GO:0016491">
    <property type="term" value="F:oxidoreductase activity"/>
    <property type="evidence" value="ECO:0007669"/>
    <property type="project" value="InterPro"/>
</dbReference>
<dbReference type="InterPro" id="IPR025859">
    <property type="entry name" value="AurF/CmlI"/>
</dbReference>
<comment type="caution">
    <text evidence="1">The sequence shown here is derived from an EMBL/GenBank/DDBJ whole genome shotgun (WGS) entry which is preliminary data.</text>
</comment>
<accession>A0A1D2QQY6</accession>
<dbReference type="AlphaFoldDB" id="A0A1D2QQY6"/>
<evidence type="ECO:0000313" key="2">
    <source>
        <dbReference type="Proteomes" id="UP000242502"/>
    </source>
</evidence>
<dbReference type="EMBL" id="MDLC01000016">
    <property type="protein sequence ID" value="ODS23987.1"/>
    <property type="molecule type" value="Genomic_DNA"/>
</dbReference>
<dbReference type="InterPro" id="IPR012348">
    <property type="entry name" value="RNR-like"/>
</dbReference>
<name>A0A1D2QQY6_9GAMM</name>
<dbReference type="Proteomes" id="UP000242502">
    <property type="component" value="Unassembled WGS sequence"/>
</dbReference>
<reference evidence="1 2" key="1">
    <citation type="journal article" date="2016" name="Appl. Environ. Microbiol.">
        <title>Lack of Overt Genome Reduction in the Bryostatin-Producing Bryozoan Symbiont "Candidatus Endobugula sertula".</title>
        <authorList>
            <person name="Miller I.J."/>
            <person name="Vanee N."/>
            <person name="Fong S.S."/>
            <person name="Lim-Fong G.E."/>
            <person name="Kwan J.C."/>
        </authorList>
    </citation>
    <scope>NUCLEOTIDE SEQUENCE [LARGE SCALE GENOMIC DNA]</scope>
    <source>
        <strain evidence="1">AB1-4</strain>
    </source>
</reference>
<sequence length="309" mass="34673">MYNNISTTWSKMANVNTFGDPTQSYVNSSNIANNAIVLDADKKDFNESLLPFSSHPLWNDCTEEVKSTVLSHAWILYNRKTVFVECDIVTPTCEILLKKPPVELHRSDLQTCISEALLDEALHTKMSVAACNLIADFRCLDKIQYPDFKLIRDLNNMLSTVNSGWERNLIRLTAACVSETLITDYLSLLSNDTSIQKVCQDVTNAHAADELLHSSLFSQLMCDLLQTLTLLEKKVVTKTIPIIAKLFADNELVVWREVLHHCNVQSLNVIIEDVANSKQETINVEGVDRFLSRCGIDPDSLDVPDLVGL</sequence>
<evidence type="ECO:0008006" key="3">
    <source>
        <dbReference type="Google" id="ProtNLM"/>
    </source>
</evidence>